<evidence type="ECO:0000313" key="11">
    <source>
        <dbReference type="RefSeq" id="XP_022922894.1"/>
    </source>
</evidence>
<accession>A0A6J1E4S1</accession>
<dbReference type="GO" id="GO:0006401">
    <property type="term" value="P:RNA catabolic process"/>
    <property type="evidence" value="ECO:0007669"/>
    <property type="project" value="TreeGrafter"/>
</dbReference>
<evidence type="ECO:0000256" key="3">
    <source>
        <dbReference type="ARBA" id="ARBA00022729"/>
    </source>
</evidence>
<reference evidence="11" key="1">
    <citation type="submission" date="2025-08" db="UniProtKB">
        <authorList>
            <consortium name="RefSeq"/>
        </authorList>
    </citation>
    <scope>IDENTIFICATION</scope>
    <source>
        <tissue evidence="11">Young leaves</tissue>
    </source>
</reference>
<name>A0A6J1E4S1_CUCMO</name>
<dbReference type="InterPro" id="IPR033697">
    <property type="entry name" value="Ribonuclease_T2_eukaryotic"/>
</dbReference>
<dbReference type="CDD" id="cd01061">
    <property type="entry name" value="RNase_T2_euk"/>
    <property type="match status" value="1"/>
</dbReference>
<comment type="similarity">
    <text evidence="1 8">Belongs to the RNase T2 family.</text>
</comment>
<protein>
    <submittedName>
        <fullName evidence="11">Ribonuclease 2-like</fullName>
    </submittedName>
</protein>
<dbReference type="GO" id="GO:0033897">
    <property type="term" value="F:ribonuclease T2 activity"/>
    <property type="evidence" value="ECO:0007669"/>
    <property type="project" value="InterPro"/>
</dbReference>
<evidence type="ECO:0000256" key="1">
    <source>
        <dbReference type="ARBA" id="ARBA00007469"/>
    </source>
</evidence>
<dbReference type="PANTHER" id="PTHR11240:SF22">
    <property type="entry name" value="RIBONUCLEASE T2"/>
    <property type="match status" value="1"/>
</dbReference>
<keyword evidence="4" id="KW-0255">Endonuclease</keyword>
<evidence type="ECO:0000256" key="4">
    <source>
        <dbReference type="ARBA" id="ARBA00022759"/>
    </source>
</evidence>
<dbReference type="PROSITE" id="PS00531">
    <property type="entry name" value="RNASE_T2_2"/>
    <property type="match status" value="1"/>
</dbReference>
<keyword evidence="5" id="KW-0378">Hydrolase</keyword>
<gene>
    <name evidence="11" type="primary">LOC111430736</name>
</gene>
<dbReference type="Pfam" id="PF00445">
    <property type="entry name" value="Ribonuclease_T2"/>
    <property type="match status" value="1"/>
</dbReference>
<feature type="signal peptide" evidence="9">
    <location>
        <begin position="1"/>
        <end position="28"/>
    </location>
</feature>
<feature type="chain" id="PRO_5026667510" evidence="9">
    <location>
        <begin position="29"/>
        <end position="271"/>
    </location>
</feature>
<dbReference type="PANTHER" id="PTHR11240">
    <property type="entry name" value="RIBONUCLEASE T2"/>
    <property type="match status" value="1"/>
</dbReference>
<dbReference type="GO" id="GO:0016787">
    <property type="term" value="F:hydrolase activity"/>
    <property type="evidence" value="ECO:0007669"/>
    <property type="project" value="UniProtKB-KW"/>
</dbReference>
<sequence length="271" mass="30792">MASFTFKAAAQVVLMVLAVTLQPQAAEGLTVGKEQREFDYFVLALQWPGSSCRNVSMCCPTNGCCHRAEFPAEFTIHGLWPQYQEKGWPSCCTNETFNENEVSSLFEDLDRYWPSYRCGLVSSCDNKKGSFWAHQYEKHGTCGSPVILHQYDYFFTTLALFFNYNVTEVLEDAEIVASDTKKYGIEDVFEAVRSAFKANPKLSCGKNGIIKELRLCFDKEFKVIDCDATKSCPKFVRLPEFHELPRSTMVKRAIPRMIDVEATSFFSSNKV</sequence>
<dbReference type="InterPro" id="IPR033130">
    <property type="entry name" value="RNase_T2_His_AS_2"/>
</dbReference>
<keyword evidence="10" id="KW-1185">Reference proteome</keyword>
<evidence type="ECO:0000256" key="8">
    <source>
        <dbReference type="RuleBase" id="RU004328"/>
    </source>
</evidence>
<dbReference type="Gene3D" id="3.90.730.10">
    <property type="entry name" value="Ribonuclease T2-like"/>
    <property type="match status" value="1"/>
</dbReference>
<keyword evidence="7" id="KW-0456">Lyase</keyword>
<dbReference type="InterPro" id="IPR001568">
    <property type="entry name" value="RNase_T2-like"/>
</dbReference>
<dbReference type="GeneID" id="111430736"/>
<evidence type="ECO:0000256" key="7">
    <source>
        <dbReference type="ARBA" id="ARBA00023239"/>
    </source>
</evidence>
<dbReference type="GO" id="GO:0005576">
    <property type="term" value="C:extracellular region"/>
    <property type="evidence" value="ECO:0007669"/>
    <property type="project" value="TreeGrafter"/>
</dbReference>
<evidence type="ECO:0000256" key="5">
    <source>
        <dbReference type="ARBA" id="ARBA00022801"/>
    </source>
</evidence>
<evidence type="ECO:0000256" key="6">
    <source>
        <dbReference type="ARBA" id="ARBA00023157"/>
    </source>
</evidence>
<dbReference type="SUPFAM" id="SSF55895">
    <property type="entry name" value="Ribonuclease Rh-like"/>
    <property type="match status" value="1"/>
</dbReference>
<dbReference type="PROSITE" id="PS00530">
    <property type="entry name" value="RNASE_T2_1"/>
    <property type="match status" value="1"/>
</dbReference>
<dbReference type="Proteomes" id="UP000504609">
    <property type="component" value="Unplaced"/>
</dbReference>
<evidence type="ECO:0000313" key="10">
    <source>
        <dbReference type="Proteomes" id="UP000504609"/>
    </source>
</evidence>
<dbReference type="InterPro" id="IPR036430">
    <property type="entry name" value="RNase_T2-like_sf"/>
</dbReference>
<evidence type="ECO:0000256" key="9">
    <source>
        <dbReference type="SAM" id="SignalP"/>
    </source>
</evidence>
<proteinExistence type="inferred from homology"/>
<dbReference type="InterPro" id="IPR018188">
    <property type="entry name" value="RNase_T2_His_AS_1"/>
</dbReference>
<evidence type="ECO:0000256" key="2">
    <source>
        <dbReference type="ARBA" id="ARBA00022722"/>
    </source>
</evidence>
<dbReference type="GO" id="GO:0003723">
    <property type="term" value="F:RNA binding"/>
    <property type="evidence" value="ECO:0007669"/>
    <property type="project" value="InterPro"/>
</dbReference>
<keyword evidence="6" id="KW-1015">Disulfide bond</keyword>
<keyword evidence="2" id="KW-0540">Nuclease</keyword>
<keyword evidence="3 9" id="KW-0732">Signal</keyword>
<dbReference type="AlphaFoldDB" id="A0A6J1E4S1"/>
<dbReference type="FunFam" id="3.90.730.10:FF:000007">
    <property type="entry name" value="Ribonuclease T2"/>
    <property type="match status" value="1"/>
</dbReference>
<dbReference type="RefSeq" id="XP_022922894.1">
    <property type="nucleotide sequence ID" value="XM_023067126.1"/>
</dbReference>
<dbReference type="KEGG" id="cmos:111430736"/>
<organism evidence="10 11">
    <name type="scientific">Cucurbita moschata</name>
    <name type="common">Winter crookneck squash</name>
    <name type="synonym">Cucurbita pepo var. moschata</name>
    <dbReference type="NCBI Taxonomy" id="3662"/>
    <lineage>
        <taxon>Eukaryota</taxon>
        <taxon>Viridiplantae</taxon>
        <taxon>Streptophyta</taxon>
        <taxon>Embryophyta</taxon>
        <taxon>Tracheophyta</taxon>
        <taxon>Spermatophyta</taxon>
        <taxon>Magnoliopsida</taxon>
        <taxon>eudicotyledons</taxon>
        <taxon>Gunneridae</taxon>
        <taxon>Pentapetalae</taxon>
        <taxon>rosids</taxon>
        <taxon>fabids</taxon>
        <taxon>Cucurbitales</taxon>
        <taxon>Cucurbitaceae</taxon>
        <taxon>Cucurbiteae</taxon>
        <taxon>Cucurbita</taxon>
    </lineage>
</organism>